<dbReference type="OrthoDB" id="9832693at2"/>
<accession>Q2LUC2</accession>
<dbReference type="InParanoid" id="Q2LUC2"/>
<dbReference type="KEGG" id="sat:SYN_03614"/>
<reference evidence="2 3" key="1">
    <citation type="journal article" date="2007" name="Proc. Natl. Acad. Sci. U.S.A.">
        <title>The genome of Syntrophus aciditrophicus: life at the thermodynamic limit of microbial growth.</title>
        <authorList>
            <person name="McInerney M.J."/>
            <person name="Rohlin L."/>
            <person name="Mouttaki H."/>
            <person name="Kim U."/>
            <person name="Krupp R.S."/>
            <person name="Rios-Hernandez L."/>
            <person name="Sieber J."/>
            <person name="Struchtemeyer C.G."/>
            <person name="Bhattacharyya A."/>
            <person name="Campbell J.W."/>
            <person name="Gunsalus R.P."/>
        </authorList>
    </citation>
    <scope>NUCLEOTIDE SEQUENCE [LARGE SCALE GENOMIC DNA]</scope>
    <source>
        <strain evidence="2 3">SB</strain>
    </source>
</reference>
<dbReference type="Proteomes" id="UP000001933">
    <property type="component" value="Chromosome"/>
</dbReference>
<name>Q2LUC2_SYNAS</name>
<organism evidence="2 3">
    <name type="scientific">Syntrophus aciditrophicus (strain SB)</name>
    <dbReference type="NCBI Taxonomy" id="56780"/>
    <lineage>
        <taxon>Bacteria</taxon>
        <taxon>Pseudomonadati</taxon>
        <taxon>Thermodesulfobacteriota</taxon>
        <taxon>Syntrophia</taxon>
        <taxon>Syntrophales</taxon>
        <taxon>Syntrophaceae</taxon>
        <taxon>Syntrophus</taxon>
    </lineage>
</organism>
<dbReference type="EMBL" id="CP000252">
    <property type="protein sequence ID" value="ABC77679.1"/>
    <property type="molecule type" value="Genomic_DNA"/>
</dbReference>
<feature type="signal peptide" evidence="1">
    <location>
        <begin position="1"/>
        <end position="28"/>
    </location>
</feature>
<keyword evidence="3" id="KW-1185">Reference proteome</keyword>
<evidence type="ECO:0000313" key="3">
    <source>
        <dbReference type="Proteomes" id="UP000001933"/>
    </source>
</evidence>
<gene>
    <name evidence="2" type="ORF">SYN_03614</name>
</gene>
<evidence type="ECO:0000256" key="1">
    <source>
        <dbReference type="SAM" id="SignalP"/>
    </source>
</evidence>
<dbReference type="AlphaFoldDB" id="Q2LUC2"/>
<sequence>MRIHLNRKRSRLCYTSFAAFLLAFMCIAACGAQIGQTVISEPDEYSNNYEAKEKFILRAVARVFKEKKMGSNVRIDEENRIVETDFLTQNDWRTKSLARIKPLNWKESEVTLSVITEKRTESGWEMRRLLEKEQYVKIFDTIELKIYEEMYKME</sequence>
<dbReference type="HOGENOM" id="CLU_1703349_0_0_7"/>
<protein>
    <submittedName>
        <fullName evidence="2">Hypothetical exported protein</fullName>
    </submittedName>
</protein>
<evidence type="ECO:0000313" key="2">
    <source>
        <dbReference type="EMBL" id="ABC77679.1"/>
    </source>
</evidence>
<feature type="chain" id="PRO_5004212459" evidence="1">
    <location>
        <begin position="29"/>
        <end position="154"/>
    </location>
</feature>
<proteinExistence type="predicted"/>
<keyword evidence="1" id="KW-0732">Signal</keyword>
<dbReference type="RefSeq" id="WP_011417701.1">
    <property type="nucleotide sequence ID" value="NC_007759.1"/>
</dbReference>